<keyword evidence="1" id="KW-0472">Membrane</keyword>
<organism evidence="2 3">
    <name type="scientific">Haemaphysalis longicornis</name>
    <name type="common">Bush tick</name>
    <dbReference type="NCBI Taxonomy" id="44386"/>
    <lineage>
        <taxon>Eukaryota</taxon>
        <taxon>Metazoa</taxon>
        <taxon>Ecdysozoa</taxon>
        <taxon>Arthropoda</taxon>
        <taxon>Chelicerata</taxon>
        <taxon>Arachnida</taxon>
        <taxon>Acari</taxon>
        <taxon>Parasitiformes</taxon>
        <taxon>Ixodida</taxon>
        <taxon>Ixodoidea</taxon>
        <taxon>Ixodidae</taxon>
        <taxon>Haemaphysalinae</taxon>
        <taxon>Haemaphysalis</taxon>
    </lineage>
</organism>
<gene>
    <name evidence="2" type="ORF">HPB48_020979</name>
</gene>
<dbReference type="OrthoDB" id="6513351at2759"/>
<keyword evidence="3" id="KW-1185">Reference proteome</keyword>
<accession>A0A9J6F9Z2</accession>
<sequence>MQEPGETSPYPRILFSGQTAEKSGAVTVHFEELQLTAMDIVDGFALLLAAYWTFNIQYAPKTKRTCLLFEMMLGLPPTEQMVSVIKAATAIQVERRV</sequence>
<evidence type="ECO:0000256" key="1">
    <source>
        <dbReference type="SAM" id="Phobius"/>
    </source>
</evidence>
<evidence type="ECO:0000313" key="2">
    <source>
        <dbReference type="EMBL" id="KAH9359786.1"/>
    </source>
</evidence>
<dbReference type="Proteomes" id="UP000821853">
    <property type="component" value="Chromosome 1"/>
</dbReference>
<name>A0A9J6F9Z2_HAELO</name>
<keyword evidence="1" id="KW-1133">Transmembrane helix</keyword>
<dbReference type="AlphaFoldDB" id="A0A9J6F9Z2"/>
<keyword evidence="1" id="KW-0812">Transmembrane</keyword>
<comment type="caution">
    <text evidence="2">The sequence shown here is derived from an EMBL/GenBank/DDBJ whole genome shotgun (WGS) entry which is preliminary data.</text>
</comment>
<protein>
    <submittedName>
        <fullName evidence="2">Uncharacterized protein</fullName>
    </submittedName>
</protein>
<dbReference type="EMBL" id="JABSTR010000001">
    <property type="protein sequence ID" value="KAH9359786.1"/>
    <property type="molecule type" value="Genomic_DNA"/>
</dbReference>
<feature type="transmembrane region" description="Helical" evidence="1">
    <location>
        <begin position="33"/>
        <end position="54"/>
    </location>
</feature>
<evidence type="ECO:0000313" key="3">
    <source>
        <dbReference type="Proteomes" id="UP000821853"/>
    </source>
</evidence>
<dbReference type="VEuPathDB" id="VectorBase:HLOH_065110"/>
<reference evidence="2 3" key="1">
    <citation type="journal article" date="2020" name="Cell">
        <title>Large-Scale Comparative Analyses of Tick Genomes Elucidate Their Genetic Diversity and Vector Capacities.</title>
        <authorList>
            <consortium name="Tick Genome and Microbiome Consortium (TIGMIC)"/>
            <person name="Jia N."/>
            <person name="Wang J."/>
            <person name="Shi W."/>
            <person name="Du L."/>
            <person name="Sun Y."/>
            <person name="Zhan W."/>
            <person name="Jiang J.F."/>
            <person name="Wang Q."/>
            <person name="Zhang B."/>
            <person name="Ji P."/>
            <person name="Bell-Sakyi L."/>
            <person name="Cui X.M."/>
            <person name="Yuan T.T."/>
            <person name="Jiang B.G."/>
            <person name="Yang W.F."/>
            <person name="Lam T.T."/>
            <person name="Chang Q.C."/>
            <person name="Ding S.J."/>
            <person name="Wang X.J."/>
            <person name="Zhu J.G."/>
            <person name="Ruan X.D."/>
            <person name="Zhao L."/>
            <person name="Wei J.T."/>
            <person name="Ye R.Z."/>
            <person name="Que T.C."/>
            <person name="Du C.H."/>
            <person name="Zhou Y.H."/>
            <person name="Cheng J.X."/>
            <person name="Dai P.F."/>
            <person name="Guo W.B."/>
            <person name="Han X.H."/>
            <person name="Huang E.J."/>
            <person name="Li L.F."/>
            <person name="Wei W."/>
            <person name="Gao Y.C."/>
            <person name="Liu J.Z."/>
            <person name="Shao H.Z."/>
            <person name="Wang X."/>
            <person name="Wang C.C."/>
            <person name="Yang T.C."/>
            <person name="Huo Q.B."/>
            <person name="Li W."/>
            <person name="Chen H.Y."/>
            <person name="Chen S.E."/>
            <person name="Zhou L.G."/>
            <person name="Ni X.B."/>
            <person name="Tian J.H."/>
            <person name="Sheng Y."/>
            <person name="Liu T."/>
            <person name="Pan Y.S."/>
            <person name="Xia L.Y."/>
            <person name="Li J."/>
            <person name="Zhao F."/>
            <person name="Cao W.C."/>
        </authorList>
    </citation>
    <scope>NUCLEOTIDE SEQUENCE [LARGE SCALE GENOMIC DNA]</scope>
    <source>
        <strain evidence="2">HaeL-2018</strain>
    </source>
</reference>
<proteinExistence type="predicted"/>